<sequence>MQLKKKTLEKLRNLINEETQYRSGPQIVRFFNMLGFNDTYGQGFPSRWIYTDEKLSQINGTPELDKCIKLLLDPSEFIGRISVLDEHIKDLNQYLAFDKWKIVRNDDVLTFQKTSKIILNDDNLEPTIDEDAFLEKEFSEISIQSLNLDTQISSVLEKRLSEIKLCLNAKSPLAVIFLSGSTLEGILLGIALNNPQKFNSAVSSAKDKTGKVKPLHNWTLQQLINTACEIGIIMEDVKKFSHSLRDFRNYIHPYQQVSTKFHPTMHTAKICFQVLKAAIAQTSSFKQLT</sequence>
<reference evidence="1 2" key="1">
    <citation type="submission" date="2021-08" db="EMBL/GenBank/DDBJ databases">
        <title>Muricauda profundi sp. nov., a marine bacterium isolated from deep seawater of the Mariana Trench.</title>
        <authorList>
            <person name="Wei Y."/>
        </authorList>
    </citation>
    <scope>NUCLEOTIDE SEQUENCE [LARGE SCALE GENOMIC DNA]</scope>
    <source>
        <strain evidence="1 2">W52</strain>
    </source>
</reference>
<protein>
    <submittedName>
        <fullName evidence="1">Uncharacterized protein</fullName>
    </submittedName>
</protein>
<name>A0ABS7EVN6_9FLAO</name>
<evidence type="ECO:0000313" key="2">
    <source>
        <dbReference type="Proteomes" id="UP001196136"/>
    </source>
</evidence>
<evidence type="ECO:0000313" key="1">
    <source>
        <dbReference type="EMBL" id="MBW8200898.1"/>
    </source>
</evidence>
<comment type="caution">
    <text evidence="1">The sequence shown here is derived from an EMBL/GenBank/DDBJ whole genome shotgun (WGS) entry which is preliminary data.</text>
</comment>
<proteinExistence type="predicted"/>
<dbReference type="RefSeq" id="WP_220114345.1">
    <property type="nucleotide sequence ID" value="NZ_JAHZSV010000020.1"/>
</dbReference>
<keyword evidence="2" id="KW-1185">Reference proteome</keyword>
<dbReference type="EMBL" id="JAHZSV010000020">
    <property type="protein sequence ID" value="MBW8200898.1"/>
    <property type="molecule type" value="Genomic_DNA"/>
</dbReference>
<organism evidence="1 2">
    <name type="scientific">Flagellimonas abyssi</name>
    <dbReference type="NCBI Taxonomy" id="2864871"/>
    <lineage>
        <taxon>Bacteria</taxon>
        <taxon>Pseudomonadati</taxon>
        <taxon>Bacteroidota</taxon>
        <taxon>Flavobacteriia</taxon>
        <taxon>Flavobacteriales</taxon>
        <taxon>Flavobacteriaceae</taxon>
        <taxon>Flagellimonas</taxon>
    </lineage>
</organism>
<accession>A0ABS7EVN6</accession>
<dbReference type="Proteomes" id="UP001196136">
    <property type="component" value="Unassembled WGS sequence"/>
</dbReference>
<gene>
    <name evidence="1" type="ORF">K1F36_13790</name>
</gene>